<evidence type="ECO:0000313" key="3">
    <source>
        <dbReference type="Proteomes" id="UP000009172"/>
    </source>
</evidence>
<evidence type="ECO:0000313" key="2">
    <source>
        <dbReference type="EMBL" id="EGD93244.1"/>
    </source>
</evidence>
<feature type="region of interest" description="Disordered" evidence="1">
    <location>
        <begin position="1"/>
        <end position="27"/>
    </location>
</feature>
<name>F2RPK9_TRIT1</name>
<dbReference type="EMBL" id="GG698479">
    <property type="protein sequence ID" value="EGD93244.1"/>
    <property type="molecule type" value="Genomic_DNA"/>
</dbReference>
<reference evidence="3" key="1">
    <citation type="journal article" date="2012" name="MBio">
        <title>Comparative genome analysis of Trichophyton rubrum and related dermatophytes reveals candidate genes involved in infection.</title>
        <authorList>
            <person name="Martinez D.A."/>
            <person name="Oliver B.G."/>
            <person name="Graeser Y."/>
            <person name="Goldberg J.M."/>
            <person name="Li W."/>
            <person name="Martinez-Rossi N.M."/>
            <person name="Monod M."/>
            <person name="Shelest E."/>
            <person name="Barton R.C."/>
            <person name="Birch E."/>
            <person name="Brakhage A.A."/>
            <person name="Chen Z."/>
            <person name="Gurr S.J."/>
            <person name="Heiman D."/>
            <person name="Heitman J."/>
            <person name="Kosti I."/>
            <person name="Rossi A."/>
            <person name="Saif S."/>
            <person name="Samalova M."/>
            <person name="Saunders C.W."/>
            <person name="Shea T."/>
            <person name="Summerbell R.C."/>
            <person name="Xu J."/>
            <person name="Young S."/>
            <person name="Zeng Q."/>
            <person name="Birren B.W."/>
            <person name="Cuomo C.A."/>
            <person name="White T.C."/>
        </authorList>
    </citation>
    <scope>NUCLEOTIDE SEQUENCE [LARGE SCALE GENOMIC DNA]</scope>
    <source>
        <strain evidence="3">CBS 112818</strain>
    </source>
</reference>
<gene>
    <name evidence="2" type="ORF">TESG_00792</name>
</gene>
<organism evidence="2 3">
    <name type="scientific">Trichophyton tonsurans (strain CBS 112818)</name>
    <name type="common">Scalp ringworm fungus</name>
    <dbReference type="NCBI Taxonomy" id="647933"/>
    <lineage>
        <taxon>Eukaryota</taxon>
        <taxon>Fungi</taxon>
        <taxon>Dikarya</taxon>
        <taxon>Ascomycota</taxon>
        <taxon>Pezizomycotina</taxon>
        <taxon>Eurotiomycetes</taxon>
        <taxon>Eurotiomycetidae</taxon>
        <taxon>Onygenales</taxon>
        <taxon>Arthrodermataceae</taxon>
        <taxon>Trichophyton</taxon>
    </lineage>
</organism>
<dbReference type="HOGENOM" id="CLU_1807630_0_0_1"/>
<keyword evidence="3" id="KW-1185">Reference proteome</keyword>
<evidence type="ECO:0000256" key="1">
    <source>
        <dbReference type="SAM" id="MobiDB-lite"/>
    </source>
</evidence>
<proteinExistence type="predicted"/>
<accession>F2RPK9</accession>
<dbReference type="AlphaFoldDB" id="F2RPK9"/>
<sequence length="143" mass="16144">MATARRRRDKRTKGRGRGRDEHETRRGRDDAVCLVCATGNKRGRPLGTRVPRQAPAACLSRPFPSMTRWNGGLPEPWTASSPFHEDTKLSYRRTPSSVRRECRVTSEHSKTILAEKHWRCGILETDSTRQASVAKDTSGCKEP</sequence>
<feature type="compositionally biased region" description="Basic residues" evidence="1">
    <location>
        <begin position="1"/>
        <end position="16"/>
    </location>
</feature>
<protein>
    <submittedName>
        <fullName evidence="2">Uncharacterized protein</fullName>
    </submittedName>
</protein>
<feature type="compositionally biased region" description="Basic and acidic residues" evidence="1">
    <location>
        <begin position="17"/>
        <end position="27"/>
    </location>
</feature>
<dbReference type="Proteomes" id="UP000009172">
    <property type="component" value="Unassembled WGS sequence"/>
</dbReference>